<reference evidence="6 7" key="1">
    <citation type="submission" date="2024-01" db="EMBL/GenBank/DDBJ databases">
        <title>The diversity of rhizobia nodulating Mimosa spp. in eleven states of Brazil covering several biomes is determined by host plant, location, and edaphic factors.</title>
        <authorList>
            <person name="Rouws L."/>
            <person name="Barauna A."/>
            <person name="Beukes C."/>
            <person name="De Faria S.M."/>
            <person name="Gross E."/>
            <person name="Dos Reis Junior F.B."/>
            <person name="Simon M."/>
            <person name="Maluk M."/>
            <person name="Odee D.W."/>
            <person name="Kenicer G."/>
            <person name="Young J.P.W."/>
            <person name="Reis V.M."/>
            <person name="Zilli J."/>
            <person name="James E.K."/>
        </authorList>
    </citation>
    <scope>NUCLEOTIDE SEQUENCE [LARGE SCALE GENOMIC DNA]</scope>
    <source>
        <strain evidence="6 7">JPY164</strain>
    </source>
</reference>
<evidence type="ECO:0000256" key="3">
    <source>
        <dbReference type="ARBA" id="ARBA00022801"/>
    </source>
</evidence>
<dbReference type="Gene3D" id="3.90.1720.10">
    <property type="entry name" value="endopeptidase domain like (from Nostoc punctiforme)"/>
    <property type="match status" value="1"/>
</dbReference>
<dbReference type="Pfam" id="PF00877">
    <property type="entry name" value="NLPC_P60"/>
    <property type="match status" value="1"/>
</dbReference>
<evidence type="ECO:0000259" key="5">
    <source>
        <dbReference type="PROSITE" id="PS51935"/>
    </source>
</evidence>
<keyword evidence="7" id="KW-1185">Reference proteome</keyword>
<dbReference type="PROSITE" id="PS51935">
    <property type="entry name" value="NLPC_P60"/>
    <property type="match status" value="1"/>
</dbReference>
<evidence type="ECO:0000256" key="1">
    <source>
        <dbReference type="ARBA" id="ARBA00007074"/>
    </source>
</evidence>
<keyword evidence="3" id="KW-0378">Hydrolase</keyword>
<evidence type="ECO:0000256" key="2">
    <source>
        <dbReference type="ARBA" id="ARBA00022670"/>
    </source>
</evidence>
<organism evidence="6 7">
    <name type="scientific">Paraburkholderia guartelaensis</name>
    <dbReference type="NCBI Taxonomy" id="2546446"/>
    <lineage>
        <taxon>Bacteria</taxon>
        <taxon>Pseudomonadati</taxon>
        <taxon>Pseudomonadota</taxon>
        <taxon>Betaproteobacteria</taxon>
        <taxon>Burkholderiales</taxon>
        <taxon>Burkholderiaceae</taxon>
        <taxon>Paraburkholderia</taxon>
    </lineage>
</organism>
<dbReference type="RefSeq" id="WP_406952826.1">
    <property type="nucleotide sequence ID" value="NZ_JAYMRW010000008.1"/>
</dbReference>
<dbReference type="InterPro" id="IPR000064">
    <property type="entry name" value="NLP_P60_dom"/>
</dbReference>
<accession>A0ABU9SEQ2</accession>
<keyword evidence="2" id="KW-0645">Protease</keyword>
<sequence length="137" mass="15415">MTSDEVNAYINRPWVGGGRGPDSFDCWGLLAWVQREHFGIHLPERVTDPAGMRAIYHDELESGRWRIVPRPVHGCGVLLRSGDRPHVGVYLQIDGGGVLHAMEGVGVIYTSRHQLTVMGYPRATWYEFLPRDSHSHA</sequence>
<protein>
    <submittedName>
        <fullName evidence="6">NlpC/P60 family protein</fullName>
    </submittedName>
</protein>
<dbReference type="Proteomes" id="UP001390669">
    <property type="component" value="Unassembled WGS sequence"/>
</dbReference>
<dbReference type="SUPFAM" id="SSF54001">
    <property type="entry name" value="Cysteine proteinases"/>
    <property type="match status" value="1"/>
</dbReference>
<name>A0ABU9SEQ2_9BURK</name>
<proteinExistence type="inferred from homology"/>
<dbReference type="InterPro" id="IPR038765">
    <property type="entry name" value="Papain-like_cys_pep_sf"/>
</dbReference>
<keyword evidence="4" id="KW-0788">Thiol protease</keyword>
<evidence type="ECO:0000313" key="6">
    <source>
        <dbReference type="EMBL" id="MEM5449849.1"/>
    </source>
</evidence>
<comment type="caution">
    <text evidence="6">The sequence shown here is derived from an EMBL/GenBank/DDBJ whole genome shotgun (WGS) entry which is preliminary data.</text>
</comment>
<evidence type="ECO:0000256" key="4">
    <source>
        <dbReference type="ARBA" id="ARBA00022807"/>
    </source>
</evidence>
<feature type="domain" description="NlpC/P60" evidence="5">
    <location>
        <begin position="1"/>
        <end position="132"/>
    </location>
</feature>
<comment type="similarity">
    <text evidence="1">Belongs to the peptidase C40 family.</text>
</comment>
<evidence type="ECO:0000313" key="7">
    <source>
        <dbReference type="Proteomes" id="UP001390669"/>
    </source>
</evidence>
<gene>
    <name evidence="6" type="ORF">VSR33_20440</name>
</gene>
<dbReference type="EMBL" id="JAYMRW010000008">
    <property type="protein sequence ID" value="MEM5449849.1"/>
    <property type="molecule type" value="Genomic_DNA"/>
</dbReference>